<name>A0ABW4I757_9SPHI</name>
<dbReference type="Gene3D" id="3.60.15.10">
    <property type="entry name" value="Ribonuclease Z/Hydroxyacylglutathione hydrolase-like"/>
    <property type="match status" value="1"/>
</dbReference>
<dbReference type="Proteomes" id="UP001597118">
    <property type="component" value="Unassembled WGS sequence"/>
</dbReference>
<sequence>MELYALKEGSYSVDSSKKFIPFDPLIHKTSDRPGSLFIHVNPFLLKTPNELLVIDTGLGFNNEQGNLIIHENIRAAGFVPEDVTKVLMSHLHYDHSGGMVWNKNGQLEPSFPNAEYIINRNEWETAFSKDSSSYRTQIFDIIQRSGQIVFVEGSGKLTDEISYELTGGHCEFHQVFHIESESKHYFYGGDILPEPEQLQRNFIAKYDFDGRLARDLRTEYGKQAVSNDWICLFYHSKGITSGKVSGNEHDGFQITEV</sequence>
<proteinExistence type="inferred from homology"/>
<dbReference type="InterPro" id="IPR036866">
    <property type="entry name" value="RibonucZ/Hydroxyglut_hydro"/>
</dbReference>
<reference evidence="7" key="1">
    <citation type="journal article" date="2019" name="Int. J. Syst. Evol. Microbiol.">
        <title>The Global Catalogue of Microorganisms (GCM) 10K type strain sequencing project: providing services to taxonomists for standard genome sequencing and annotation.</title>
        <authorList>
            <consortium name="The Broad Institute Genomics Platform"/>
            <consortium name="The Broad Institute Genome Sequencing Center for Infectious Disease"/>
            <person name="Wu L."/>
            <person name="Ma J."/>
        </authorList>
    </citation>
    <scope>NUCLEOTIDE SEQUENCE [LARGE SCALE GENOMIC DNA]</scope>
    <source>
        <strain evidence="7">CCUG 53762</strain>
    </source>
</reference>
<dbReference type="SMART" id="SM00849">
    <property type="entry name" value="Lactamase_B"/>
    <property type="match status" value="1"/>
</dbReference>
<evidence type="ECO:0000259" key="5">
    <source>
        <dbReference type="SMART" id="SM00849"/>
    </source>
</evidence>
<keyword evidence="3" id="KW-0378">Hydrolase</keyword>
<evidence type="ECO:0000256" key="1">
    <source>
        <dbReference type="ARBA" id="ARBA00007749"/>
    </source>
</evidence>
<comment type="similarity">
    <text evidence="1">Belongs to the metallo-beta-lactamase superfamily.</text>
</comment>
<evidence type="ECO:0000256" key="4">
    <source>
        <dbReference type="ARBA" id="ARBA00022833"/>
    </source>
</evidence>
<comment type="caution">
    <text evidence="6">The sequence shown here is derived from an EMBL/GenBank/DDBJ whole genome shotgun (WGS) entry which is preliminary data.</text>
</comment>
<gene>
    <name evidence="6" type="ORF">ACFSAH_01630</name>
</gene>
<dbReference type="InterPro" id="IPR051013">
    <property type="entry name" value="MBL_superfamily_lactonases"/>
</dbReference>
<dbReference type="EMBL" id="JBHUDG010000002">
    <property type="protein sequence ID" value="MFD1628555.1"/>
    <property type="molecule type" value="Genomic_DNA"/>
</dbReference>
<dbReference type="PANTHER" id="PTHR42978">
    <property type="entry name" value="QUORUM-QUENCHING LACTONASE YTNP-RELATED-RELATED"/>
    <property type="match status" value="1"/>
</dbReference>
<dbReference type="SUPFAM" id="SSF56281">
    <property type="entry name" value="Metallo-hydrolase/oxidoreductase"/>
    <property type="match status" value="1"/>
</dbReference>
<accession>A0ABW4I757</accession>
<organism evidence="6 7">
    <name type="scientific">Pseudopedobacter beijingensis</name>
    <dbReference type="NCBI Taxonomy" id="1207056"/>
    <lineage>
        <taxon>Bacteria</taxon>
        <taxon>Pseudomonadati</taxon>
        <taxon>Bacteroidota</taxon>
        <taxon>Sphingobacteriia</taxon>
        <taxon>Sphingobacteriales</taxon>
        <taxon>Sphingobacteriaceae</taxon>
        <taxon>Pseudopedobacter</taxon>
    </lineage>
</organism>
<dbReference type="Pfam" id="PF00753">
    <property type="entry name" value="Lactamase_B"/>
    <property type="match status" value="1"/>
</dbReference>
<evidence type="ECO:0000313" key="7">
    <source>
        <dbReference type="Proteomes" id="UP001597118"/>
    </source>
</evidence>
<evidence type="ECO:0000313" key="6">
    <source>
        <dbReference type="EMBL" id="MFD1628555.1"/>
    </source>
</evidence>
<dbReference type="InterPro" id="IPR001279">
    <property type="entry name" value="Metallo-B-lactamas"/>
</dbReference>
<evidence type="ECO:0000256" key="3">
    <source>
        <dbReference type="ARBA" id="ARBA00022801"/>
    </source>
</evidence>
<keyword evidence="7" id="KW-1185">Reference proteome</keyword>
<feature type="domain" description="Metallo-beta-lactamase" evidence="5">
    <location>
        <begin position="39"/>
        <end position="235"/>
    </location>
</feature>
<keyword evidence="4" id="KW-0862">Zinc</keyword>
<dbReference type="PANTHER" id="PTHR42978:SF6">
    <property type="entry name" value="QUORUM-QUENCHING LACTONASE YTNP-RELATED"/>
    <property type="match status" value="1"/>
</dbReference>
<protein>
    <submittedName>
        <fullName evidence="6">MBL fold metallo-hydrolase</fullName>
    </submittedName>
</protein>
<evidence type="ECO:0000256" key="2">
    <source>
        <dbReference type="ARBA" id="ARBA00022723"/>
    </source>
</evidence>
<keyword evidence="2" id="KW-0479">Metal-binding</keyword>
<dbReference type="RefSeq" id="WP_379660939.1">
    <property type="nucleotide sequence ID" value="NZ_JBHUDG010000002.1"/>
</dbReference>